<protein>
    <submittedName>
        <fullName evidence="1">Uncharacterized protein</fullName>
    </submittedName>
</protein>
<reference evidence="1" key="1">
    <citation type="submission" date="2018-02" db="EMBL/GenBank/DDBJ databases">
        <title>Rhizophora mucronata_Transcriptome.</title>
        <authorList>
            <person name="Meera S.P."/>
            <person name="Sreeshan A."/>
            <person name="Augustine A."/>
        </authorList>
    </citation>
    <scope>NUCLEOTIDE SEQUENCE</scope>
    <source>
        <tissue evidence="1">Leaf</tissue>
    </source>
</reference>
<proteinExistence type="predicted"/>
<name>A0A2P2PVF3_RHIMU</name>
<dbReference type="EMBL" id="GGEC01078236">
    <property type="protein sequence ID" value="MBX58720.1"/>
    <property type="molecule type" value="Transcribed_RNA"/>
</dbReference>
<accession>A0A2P2PVF3</accession>
<sequence>MFQNIEPVSTV</sequence>
<evidence type="ECO:0000313" key="1">
    <source>
        <dbReference type="EMBL" id="MBX58720.1"/>
    </source>
</evidence>
<organism evidence="1">
    <name type="scientific">Rhizophora mucronata</name>
    <name type="common">Asiatic mangrove</name>
    <dbReference type="NCBI Taxonomy" id="61149"/>
    <lineage>
        <taxon>Eukaryota</taxon>
        <taxon>Viridiplantae</taxon>
        <taxon>Streptophyta</taxon>
        <taxon>Embryophyta</taxon>
        <taxon>Tracheophyta</taxon>
        <taxon>Spermatophyta</taxon>
        <taxon>Magnoliopsida</taxon>
        <taxon>eudicotyledons</taxon>
        <taxon>Gunneridae</taxon>
        <taxon>Pentapetalae</taxon>
        <taxon>rosids</taxon>
        <taxon>fabids</taxon>
        <taxon>Malpighiales</taxon>
        <taxon>Rhizophoraceae</taxon>
        <taxon>Rhizophora</taxon>
    </lineage>
</organism>